<dbReference type="HOGENOM" id="CLU_001265_43_4_1"/>
<dbReference type="GO" id="GO:0016020">
    <property type="term" value="C:membrane"/>
    <property type="evidence" value="ECO:0007669"/>
    <property type="project" value="UniProtKB-SubCell"/>
</dbReference>
<keyword evidence="6 8" id="KW-0472">Membrane</keyword>
<dbReference type="PROSITE" id="PS00217">
    <property type="entry name" value="SUGAR_TRANSPORT_2"/>
    <property type="match status" value="1"/>
</dbReference>
<keyword evidence="9" id="KW-0762">Sugar transport</keyword>
<dbReference type="GO" id="GO:0022857">
    <property type="term" value="F:transmembrane transporter activity"/>
    <property type="evidence" value="ECO:0007669"/>
    <property type="project" value="InterPro"/>
</dbReference>
<keyword evidence="4 8" id="KW-0812">Transmembrane</keyword>
<dbReference type="eggNOG" id="KOG0254">
    <property type="taxonomic scope" value="Eukaryota"/>
</dbReference>
<keyword evidence="5 8" id="KW-1133">Transmembrane helix</keyword>
<feature type="compositionally biased region" description="Low complexity" evidence="7">
    <location>
        <begin position="511"/>
        <end position="520"/>
    </location>
</feature>
<dbReference type="AlphaFoldDB" id="M7SX23"/>
<feature type="compositionally biased region" description="Polar residues" evidence="7">
    <location>
        <begin position="1"/>
        <end position="14"/>
    </location>
</feature>
<dbReference type="Proteomes" id="UP000012174">
    <property type="component" value="Unassembled WGS sequence"/>
</dbReference>
<accession>M7SX23</accession>
<evidence type="ECO:0000256" key="8">
    <source>
        <dbReference type="SAM" id="Phobius"/>
    </source>
</evidence>
<evidence type="ECO:0000313" key="9">
    <source>
        <dbReference type="EMBL" id="EMR68872.1"/>
    </source>
</evidence>
<dbReference type="OMA" id="TAVGFWR"/>
<gene>
    <name evidence="9" type="ORF">UCREL1_4110</name>
</gene>
<feature type="transmembrane region" description="Helical" evidence="8">
    <location>
        <begin position="385"/>
        <end position="407"/>
    </location>
</feature>
<organism evidence="9 10">
    <name type="scientific">Eutypa lata (strain UCR-EL1)</name>
    <name type="common">Grapevine dieback disease fungus</name>
    <name type="synonym">Eutypa armeniacae</name>
    <dbReference type="NCBI Taxonomy" id="1287681"/>
    <lineage>
        <taxon>Eukaryota</taxon>
        <taxon>Fungi</taxon>
        <taxon>Dikarya</taxon>
        <taxon>Ascomycota</taxon>
        <taxon>Pezizomycotina</taxon>
        <taxon>Sordariomycetes</taxon>
        <taxon>Xylariomycetidae</taxon>
        <taxon>Xylariales</taxon>
        <taxon>Diatrypaceae</taxon>
        <taxon>Eutypa</taxon>
    </lineage>
</organism>
<dbReference type="Pfam" id="PF00083">
    <property type="entry name" value="Sugar_tr"/>
    <property type="match status" value="1"/>
</dbReference>
<comment type="subcellular location">
    <subcellularLocation>
        <location evidence="1">Membrane</location>
        <topology evidence="1">Multi-pass membrane protein</topology>
    </subcellularLocation>
</comment>
<comment type="similarity">
    <text evidence="2">Belongs to the major facilitator superfamily. Sugar transporter (TC 2.A.1.1) family.</text>
</comment>
<sequence length="536" mass="59814">MELTEKNSASTGHNPGNVHAYRRRKNDKRIIENPLAHLTDEELKADVRQFAETWLPGVDQEKVLRAARVAKDVRTYDDVARDENPSAGNDLDVRLTTEEKHALKAEKDAIFSQRGMDIVILTVSLAAFLQGFVQSSINGASLYDYLFIQDNQKDLSWRLGAANSSPWFSAALTWIQLLGVRIINGVGMGIKAVSTPILASETAVGYWRGTSILAWQLLQALRDIYLVYKSIQLEEYTDEFDLENQADHVPRGFFAHLAHYASQYRQLFTVRRLRNALISSSTVALAQQLCGINILAFYSGNLFSTVADGGLPAIRTIDTLGRRKWLTITLPIMSLLMMAAALSTLIDRGNPESSVRMGVVALFVFCPIPFTLASESFPLSHREAGAASAISINLFFAGLLSICYPSIEKALGEGGALGLFSGLNLTAFVLVFLLLEETKRRSLEDLDLVFAVRKRTFVRHQVVEYLPWFFRRYLLGRTQDPKPSLYVDLMWSIPPRRPPPPPSHATTGGSPPQQQQQWPPTTEFWSSRGTVDTAHE</sequence>
<evidence type="ECO:0000313" key="10">
    <source>
        <dbReference type="Proteomes" id="UP000012174"/>
    </source>
</evidence>
<proteinExistence type="inferred from homology"/>
<keyword evidence="3" id="KW-0813">Transport</keyword>
<evidence type="ECO:0000256" key="6">
    <source>
        <dbReference type="ARBA" id="ARBA00023136"/>
    </source>
</evidence>
<dbReference type="SUPFAM" id="SSF103473">
    <property type="entry name" value="MFS general substrate transporter"/>
    <property type="match status" value="1"/>
</dbReference>
<dbReference type="PANTHER" id="PTHR48020">
    <property type="entry name" value="PROTON MYO-INOSITOL COTRANSPORTER"/>
    <property type="match status" value="1"/>
</dbReference>
<evidence type="ECO:0000256" key="7">
    <source>
        <dbReference type="SAM" id="MobiDB-lite"/>
    </source>
</evidence>
<dbReference type="InterPro" id="IPR005829">
    <property type="entry name" value="Sugar_transporter_CS"/>
</dbReference>
<feature type="transmembrane region" description="Helical" evidence="8">
    <location>
        <begin position="355"/>
        <end position="373"/>
    </location>
</feature>
<dbReference type="KEGG" id="ela:UCREL1_4110"/>
<feature type="region of interest" description="Disordered" evidence="7">
    <location>
        <begin position="1"/>
        <end position="26"/>
    </location>
</feature>
<feature type="transmembrane region" description="Helical" evidence="8">
    <location>
        <begin position="325"/>
        <end position="343"/>
    </location>
</feature>
<protein>
    <submittedName>
        <fullName evidence="9">Putative sugar transporter protein</fullName>
    </submittedName>
</protein>
<name>M7SX23_EUTLA</name>
<reference evidence="10" key="1">
    <citation type="journal article" date="2013" name="Genome Announc.">
        <title>Draft genome sequence of the grapevine dieback fungus Eutypa lata UCR-EL1.</title>
        <authorList>
            <person name="Blanco-Ulate B."/>
            <person name="Rolshausen P.E."/>
            <person name="Cantu D."/>
        </authorList>
    </citation>
    <scope>NUCLEOTIDE SEQUENCE [LARGE SCALE GENOMIC DNA]</scope>
    <source>
        <strain evidence="10">UCR-EL1</strain>
    </source>
</reference>
<evidence type="ECO:0000256" key="1">
    <source>
        <dbReference type="ARBA" id="ARBA00004141"/>
    </source>
</evidence>
<dbReference type="OrthoDB" id="6339427at2759"/>
<feature type="region of interest" description="Disordered" evidence="7">
    <location>
        <begin position="496"/>
        <end position="536"/>
    </location>
</feature>
<dbReference type="InterPro" id="IPR005828">
    <property type="entry name" value="MFS_sugar_transport-like"/>
</dbReference>
<keyword evidence="10" id="KW-1185">Reference proteome</keyword>
<feature type="transmembrane region" description="Helical" evidence="8">
    <location>
        <begin position="413"/>
        <end position="435"/>
    </location>
</feature>
<evidence type="ECO:0000256" key="5">
    <source>
        <dbReference type="ARBA" id="ARBA00022989"/>
    </source>
</evidence>
<evidence type="ECO:0000256" key="2">
    <source>
        <dbReference type="ARBA" id="ARBA00010992"/>
    </source>
</evidence>
<dbReference type="InterPro" id="IPR036259">
    <property type="entry name" value="MFS_trans_sf"/>
</dbReference>
<dbReference type="Gene3D" id="1.20.1250.20">
    <property type="entry name" value="MFS general substrate transporter like domains"/>
    <property type="match status" value="1"/>
</dbReference>
<evidence type="ECO:0000256" key="4">
    <source>
        <dbReference type="ARBA" id="ARBA00022692"/>
    </source>
</evidence>
<dbReference type="PANTHER" id="PTHR48020:SF40">
    <property type="entry name" value="MAJOR FACILITATOR SUPERFAMILY (MFS) PROFILE DOMAIN-CONTAINING PROTEIN"/>
    <property type="match status" value="1"/>
</dbReference>
<dbReference type="EMBL" id="KB706166">
    <property type="protein sequence ID" value="EMR68872.1"/>
    <property type="molecule type" value="Genomic_DNA"/>
</dbReference>
<dbReference type="InterPro" id="IPR050814">
    <property type="entry name" value="Myo-inositol_Transporter"/>
</dbReference>
<evidence type="ECO:0000256" key="3">
    <source>
        <dbReference type="ARBA" id="ARBA00022448"/>
    </source>
</evidence>